<reference evidence="1" key="1">
    <citation type="submission" date="2015-04" db="UniProtKB">
        <authorList>
            <consortium name="EnsemblPlants"/>
        </authorList>
    </citation>
    <scope>IDENTIFICATION</scope>
</reference>
<protein>
    <submittedName>
        <fullName evidence="1">Uncharacterized protein</fullName>
    </submittedName>
</protein>
<evidence type="ECO:0000313" key="1">
    <source>
        <dbReference type="EnsemblPlants" id="OGLUM07G10690.1"/>
    </source>
</evidence>
<dbReference type="Proteomes" id="UP000026961">
    <property type="component" value="Chromosome 7"/>
</dbReference>
<keyword evidence="2" id="KW-1185">Reference proteome</keyword>
<dbReference type="AlphaFoldDB" id="A0A0E0AIM3"/>
<accession>A0A0E0AIM3</accession>
<organism evidence="1">
    <name type="scientific">Oryza glumipatula</name>
    <dbReference type="NCBI Taxonomy" id="40148"/>
    <lineage>
        <taxon>Eukaryota</taxon>
        <taxon>Viridiplantae</taxon>
        <taxon>Streptophyta</taxon>
        <taxon>Embryophyta</taxon>
        <taxon>Tracheophyta</taxon>
        <taxon>Spermatophyta</taxon>
        <taxon>Magnoliopsida</taxon>
        <taxon>Liliopsida</taxon>
        <taxon>Poales</taxon>
        <taxon>Poaceae</taxon>
        <taxon>BOP clade</taxon>
        <taxon>Oryzoideae</taxon>
        <taxon>Oryzeae</taxon>
        <taxon>Oryzinae</taxon>
        <taxon>Oryza</taxon>
    </lineage>
</organism>
<dbReference type="Gramene" id="OGLUM07G10690.1">
    <property type="protein sequence ID" value="OGLUM07G10690.1"/>
    <property type="gene ID" value="OGLUM07G10690"/>
</dbReference>
<dbReference type="EnsemblPlants" id="OGLUM07G10690.1">
    <property type="protein sequence ID" value="OGLUM07G10690.1"/>
    <property type="gene ID" value="OGLUM07G10690"/>
</dbReference>
<dbReference type="HOGENOM" id="CLU_1868325_0_0_1"/>
<name>A0A0E0AIM3_9ORYZ</name>
<sequence>MATDITVSSRWSHYFVFVFVQLASSPMSPYLSRLHFALLRQSCVALTIPPPRRSRAVTVMEVFSASLLRHWCMIHVSYLTRVVLATSLRAFVPSCPRVWQTRHDVSSYTVRQHQLFGVIFLNDFHERITVIIFSTAF</sequence>
<evidence type="ECO:0000313" key="2">
    <source>
        <dbReference type="Proteomes" id="UP000026961"/>
    </source>
</evidence>
<proteinExistence type="predicted"/>
<reference evidence="1" key="2">
    <citation type="submission" date="2018-05" db="EMBL/GenBank/DDBJ databases">
        <title>OgluRS3 (Oryza glumaepatula Reference Sequence Version 3).</title>
        <authorList>
            <person name="Zhang J."/>
            <person name="Kudrna D."/>
            <person name="Lee S."/>
            <person name="Talag J."/>
            <person name="Welchert J."/>
            <person name="Wing R.A."/>
        </authorList>
    </citation>
    <scope>NUCLEOTIDE SEQUENCE [LARGE SCALE GENOMIC DNA]</scope>
</reference>